<proteinExistence type="predicted"/>
<dbReference type="AlphaFoldDB" id="A0A379PMG3"/>
<feature type="compositionally biased region" description="Basic and acidic residues" evidence="1">
    <location>
        <begin position="23"/>
        <end position="34"/>
    </location>
</feature>
<evidence type="ECO:0000256" key="1">
    <source>
        <dbReference type="SAM" id="MobiDB-lite"/>
    </source>
</evidence>
<feature type="region of interest" description="Disordered" evidence="1">
    <location>
        <begin position="60"/>
        <end position="183"/>
    </location>
</feature>
<dbReference type="EMBL" id="UGVI01000002">
    <property type="protein sequence ID" value="SUF09083.1"/>
    <property type="molecule type" value="Genomic_DNA"/>
</dbReference>
<gene>
    <name evidence="2" type="ORF">NCTC13296_04280</name>
</gene>
<feature type="compositionally biased region" description="Low complexity" evidence="1">
    <location>
        <begin position="76"/>
        <end position="85"/>
    </location>
</feature>
<protein>
    <submittedName>
        <fullName evidence="2">Uncharacterized protein</fullName>
    </submittedName>
</protein>
<evidence type="ECO:0000313" key="2">
    <source>
        <dbReference type="EMBL" id="SUF09083.1"/>
    </source>
</evidence>
<dbReference type="Proteomes" id="UP000254569">
    <property type="component" value="Unassembled WGS sequence"/>
</dbReference>
<feature type="region of interest" description="Disordered" evidence="1">
    <location>
        <begin position="1"/>
        <end position="37"/>
    </location>
</feature>
<sequence>MRRCSRYRAHPVPSSGRTVTEGSARRAAERDRVARAPHHRPHVLAWNALREFGPILRSDQQPLPRAEHSGYGVGYGASSPGGAPAEAFRSARDRSPPRWPVSDRRSLHPRPAVARRVRHRGRGLGHPGGRRQPCSLFGAAPTVPAVGTHPPSRPHRSRRDRLSRSVRRRHGRRRRRTDRRRVPATSCAVAILCRIQAWRMPAIPQRTNSVTSSRDRVSGTACRS</sequence>
<feature type="compositionally biased region" description="Basic residues" evidence="1">
    <location>
        <begin position="152"/>
        <end position="179"/>
    </location>
</feature>
<accession>A0A379PMG3</accession>
<feature type="compositionally biased region" description="Basic and acidic residues" evidence="1">
    <location>
        <begin position="89"/>
        <end position="106"/>
    </location>
</feature>
<organism evidence="2 3">
    <name type="scientific">Rhodococcus gordoniae</name>
    <dbReference type="NCBI Taxonomy" id="223392"/>
    <lineage>
        <taxon>Bacteria</taxon>
        <taxon>Bacillati</taxon>
        <taxon>Actinomycetota</taxon>
        <taxon>Actinomycetes</taxon>
        <taxon>Mycobacteriales</taxon>
        <taxon>Nocardiaceae</taxon>
        <taxon>Rhodococcus</taxon>
    </lineage>
</organism>
<keyword evidence="3" id="KW-1185">Reference proteome</keyword>
<evidence type="ECO:0000313" key="3">
    <source>
        <dbReference type="Proteomes" id="UP000254569"/>
    </source>
</evidence>
<name>A0A379PMG3_9NOCA</name>
<reference evidence="2 3" key="1">
    <citation type="submission" date="2018-06" db="EMBL/GenBank/DDBJ databases">
        <authorList>
            <consortium name="Pathogen Informatics"/>
            <person name="Doyle S."/>
        </authorList>
    </citation>
    <scope>NUCLEOTIDE SEQUENCE [LARGE SCALE GENOMIC DNA]</scope>
    <source>
        <strain evidence="2 3">NCTC13296</strain>
    </source>
</reference>
<feature type="compositionally biased region" description="Basic residues" evidence="1">
    <location>
        <begin position="113"/>
        <end position="123"/>
    </location>
</feature>